<accession>A0ACB9HXB7</accession>
<gene>
    <name evidence="1" type="ORF">L1987_35431</name>
</gene>
<dbReference type="Proteomes" id="UP001056120">
    <property type="component" value="Linkage Group LG11"/>
</dbReference>
<proteinExistence type="predicted"/>
<keyword evidence="2" id="KW-1185">Reference proteome</keyword>
<name>A0ACB9HXB7_9ASTR</name>
<reference evidence="1 2" key="2">
    <citation type="journal article" date="2022" name="Mol. Ecol. Resour.">
        <title>The genomes of chicory, endive, great burdock and yacon provide insights into Asteraceae paleo-polyploidization history and plant inulin production.</title>
        <authorList>
            <person name="Fan W."/>
            <person name="Wang S."/>
            <person name="Wang H."/>
            <person name="Wang A."/>
            <person name="Jiang F."/>
            <person name="Liu H."/>
            <person name="Zhao H."/>
            <person name="Xu D."/>
            <person name="Zhang Y."/>
        </authorList>
    </citation>
    <scope>NUCLEOTIDE SEQUENCE [LARGE SCALE GENOMIC DNA]</scope>
    <source>
        <strain evidence="2">cv. Yunnan</strain>
        <tissue evidence="1">Leaves</tissue>
    </source>
</reference>
<dbReference type="EMBL" id="CM042028">
    <property type="protein sequence ID" value="KAI3800121.1"/>
    <property type="molecule type" value="Genomic_DNA"/>
</dbReference>
<evidence type="ECO:0000313" key="1">
    <source>
        <dbReference type="EMBL" id="KAI3800121.1"/>
    </source>
</evidence>
<sequence length="211" mass="25216">MSIKTEEFKRATTGMENLKLEEIEMREFQKKYLEYRADIRIFIMEMDVLLNEFVDSILNFHAQDRAYNIEKLAKHKHQDKYNEFISSTRSIIKLKEGQVHLTITQLKSFSKMMDACEERVFSTELPTLTTTVLMGYRHEIENLWMKISSIVERNNTNTEDWNVEIDVQKRRYKMLSKMVYIAVWILNYLVGESVLFMTRTSKFPTSSHYTH</sequence>
<reference evidence="2" key="1">
    <citation type="journal article" date="2022" name="Mol. Ecol. Resour.">
        <title>The genomes of chicory, endive, great burdock and yacon provide insights into Asteraceae palaeo-polyploidization history and plant inulin production.</title>
        <authorList>
            <person name="Fan W."/>
            <person name="Wang S."/>
            <person name="Wang H."/>
            <person name="Wang A."/>
            <person name="Jiang F."/>
            <person name="Liu H."/>
            <person name="Zhao H."/>
            <person name="Xu D."/>
            <person name="Zhang Y."/>
        </authorList>
    </citation>
    <scope>NUCLEOTIDE SEQUENCE [LARGE SCALE GENOMIC DNA]</scope>
    <source>
        <strain evidence="2">cv. Yunnan</strain>
    </source>
</reference>
<organism evidence="1 2">
    <name type="scientific">Smallanthus sonchifolius</name>
    <dbReference type="NCBI Taxonomy" id="185202"/>
    <lineage>
        <taxon>Eukaryota</taxon>
        <taxon>Viridiplantae</taxon>
        <taxon>Streptophyta</taxon>
        <taxon>Embryophyta</taxon>
        <taxon>Tracheophyta</taxon>
        <taxon>Spermatophyta</taxon>
        <taxon>Magnoliopsida</taxon>
        <taxon>eudicotyledons</taxon>
        <taxon>Gunneridae</taxon>
        <taxon>Pentapetalae</taxon>
        <taxon>asterids</taxon>
        <taxon>campanulids</taxon>
        <taxon>Asterales</taxon>
        <taxon>Asteraceae</taxon>
        <taxon>Asteroideae</taxon>
        <taxon>Heliantheae alliance</taxon>
        <taxon>Millerieae</taxon>
        <taxon>Smallanthus</taxon>
    </lineage>
</organism>
<evidence type="ECO:0000313" key="2">
    <source>
        <dbReference type="Proteomes" id="UP001056120"/>
    </source>
</evidence>
<protein>
    <submittedName>
        <fullName evidence="1">Uncharacterized protein</fullName>
    </submittedName>
</protein>
<comment type="caution">
    <text evidence="1">The sequence shown here is derived from an EMBL/GenBank/DDBJ whole genome shotgun (WGS) entry which is preliminary data.</text>
</comment>